<gene>
    <name evidence="7" type="ORF">BDV96DRAFT_598702</name>
</gene>
<evidence type="ECO:0000256" key="1">
    <source>
        <dbReference type="ARBA" id="ARBA00011975"/>
    </source>
</evidence>
<dbReference type="PANTHER" id="PTHR10629">
    <property type="entry name" value="CYTOSINE-SPECIFIC METHYLTRANSFERASE"/>
    <property type="match status" value="1"/>
</dbReference>
<dbReference type="PROSITE" id="PS51679">
    <property type="entry name" value="SAM_MT_C5"/>
    <property type="match status" value="1"/>
</dbReference>
<dbReference type="PROSITE" id="PS00095">
    <property type="entry name" value="C5_MTASE_2"/>
    <property type="match status" value="1"/>
</dbReference>
<dbReference type="Proteomes" id="UP000799770">
    <property type="component" value="Unassembled WGS sequence"/>
</dbReference>
<dbReference type="OrthoDB" id="414133at2759"/>
<dbReference type="SUPFAM" id="SSF53335">
    <property type="entry name" value="S-adenosyl-L-methionine-dependent methyltransferases"/>
    <property type="match status" value="1"/>
</dbReference>
<feature type="compositionally biased region" description="Acidic residues" evidence="6">
    <location>
        <begin position="13"/>
        <end position="37"/>
    </location>
</feature>
<protein>
    <recommendedName>
        <fullName evidence="1">DNA (cytosine-5-)-methyltransferase</fullName>
        <ecNumber evidence="1">2.1.1.37</ecNumber>
    </recommendedName>
</protein>
<dbReference type="GO" id="GO:0003886">
    <property type="term" value="F:DNA (cytosine-5-)-methyltransferase activity"/>
    <property type="evidence" value="ECO:0007669"/>
    <property type="project" value="UniProtKB-EC"/>
</dbReference>
<evidence type="ECO:0000313" key="7">
    <source>
        <dbReference type="EMBL" id="KAF2116861.1"/>
    </source>
</evidence>
<keyword evidence="2 5" id="KW-0489">Methyltransferase</keyword>
<dbReference type="PANTHER" id="PTHR10629:SF52">
    <property type="entry name" value="DNA (CYTOSINE-5)-METHYLTRANSFERASE 1"/>
    <property type="match status" value="1"/>
</dbReference>
<evidence type="ECO:0000313" key="8">
    <source>
        <dbReference type="Proteomes" id="UP000799770"/>
    </source>
</evidence>
<sequence>MSQDSESEIWVLDSDDEHEAADSIEDEGIALPDGDDPDDLEIVAIRGITRQPSTAEATGSSRGSKRVQKVIRNGPILPPYAEVETYQLTYRVGDTVELKDTKQHSGNGLQSGDFLYIKHVIKNLATDEVKLRGYRLRRTKYHGQIFDWKTNELVMVLNVHDDDNRSPFVQGMEDVGVTDVLKRRQCTLTSKEYPLGSFRDDPLPNNWDAMTTAEIKPWVFRRARVACRWINIVVQSENGKQYSGVVRRLYSHECEAEQPSVSPAVLRLDLSRESSVAIGDEEDDSDFVIVERPESRRILPAAKRRQRPESVVEQDASPPKRTLPTKDKRYTFGDSFCGAGGASQGAVQAGLFVKWGLDHNKYAMQAYEANHLLAWVYEMDAHDFPEIESIKALRVDVLHLSPPCCFWSPAHTHEGKNDQANYEAIYTVGPILQKLKPRIATLEQTYGLATSREHKKNFKLLMNDITKAGYDLRWKIEDLSRFGLAQQRKRLLIIAARRGTPLPPFPEPTHGPEGSGLKRFVSVYDALEPLRRTHPNNVDELHKPTPLRNPKEPYDARNSFLKGCITTSGGENYHWSGTRNFTIRELALLQSFPYVYDFKGKKGEMVKQIGNAFPPIMAEQMYRSIVRTLEAFDGGYIGAEDDLSDLDGLYSRHGLGTPDQEQSLTKSPFKNSSQGSVFGRSSKQNSVPDTPVKKKKRTLFGHGTDIEPVRPKNEKKLRPSISSLWGEERKRSVSMPFRPRKRQDSLTDEEKFALAEATGDMIEID</sequence>
<comment type="similarity">
    <text evidence="5">Belongs to the class I-like SAM-binding methyltransferase superfamily. C5-methyltransferase family.</text>
</comment>
<evidence type="ECO:0000256" key="4">
    <source>
        <dbReference type="ARBA" id="ARBA00022691"/>
    </source>
</evidence>
<evidence type="ECO:0000256" key="2">
    <source>
        <dbReference type="ARBA" id="ARBA00022603"/>
    </source>
</evidence>
<evidence type="ECO:0000256" key="6">
    <source>
        <dbReference type="SAM" id="MobiDB-lite"/>
    </source>
</evidence>
<feature type="region of interest" description="Disordered" evidence="6">
    <location>
        <begin position="1"/>
        <end position="37"/>
    </location>
</feature>
<keyword evidence="3 5" id="KW-0808">Transferase</keyword>
<dbReference type="Gene3D" id="3.90.120.10">
    <property type="entry name" value="DNA Methylase, subunit A, domain 2"/>
    <property type="match status" value="1"/>
</dbReference>
<dbReference type="EMBL" id="ML977320">
    <property type="protein sequence ID" value="KAF2116861.1"/>
    <property type="molecule type" value="Genomic_DNA"/>
</dbReference>
<feature type="compositionally biased region" description="Polar residues" evidence="6">
    <location>
        <begin position="659"/>
        <end position="688"/>
    </location>
</feature>
<reference evidence="7" key="1">
    <citation type="journal article" date="2020" name="Stud. Mycol.">
        <title>101 Dothideomycetes genomes: a test case for predicting lifestyles and emergence of pathogens.</title>
        <authorList>
            <person name="Haridas S."/>
            <person name="Albert R."/>
            <person name="Binder M."/>
            <person name="Bloem J."/>
            <person name="Labutti K."/>
            <person name="Salamov A."/>
            <person name="Andreopoulos B."/>
            <person name="Baker S."/>
            <person name="Barry K."/>
            <person name="Bills G."/>
            <person name="Bluhm B."/>
            <person name="Cannon C."/>
            <person name="Castanera R."/>
            <person name="Culley D."/>
            <person name="Daum C."/>
            <person name="Ezra D."/>
            <person name="Gonzalez J."/>
            <person name="Henrissat B."/>
            <person name="Kuo A."/>
            <person name="Liang C."/>
            <person name="Lipzen A."/>
            <person name="Lutzoni F."/>
            <person name="Magnuson J."/>
            <person name="Mondo S."/>
            <person name="Nolan M."/>
            <person name="Ohm R."/>
            <person name="Pangilinan J."/>
            <person name="Park H.-J."/>
            <person name="Ramirez L."/>
            <person name="Alfaro M."/>
            <person name="Sun H."/>
            <person name="Tritt A."/>
            <person name="Yoshinaga Y."/>
            <person name="Zwiers L.-H."/>
            <person name="Turgeon B."/>
            <person name="Goodwin S."/>
            <person name="Spatafora J."/>
            <person name="Crous P."/>
            <person name="Grigoriev I."/>
        </authorList>
    </citation>
    <scope>NUCLEOTIDE SEQUENCE</scope>
    <source>
        <strain evidence="7">CBS 627.86</strain>
    </source>
</reference>
<dbReference type="GO" id="GO:0003677">
    <property type="term" value="F:DNA binding"/>
    <property type="evidence" value="ECO:0007669"/>
    <property type="project" value="TreeGrafter"/>
</dbReference>
<dbReference type="InterPro" id="IPR031303">
    <property type="entry name" value="C5_meth_CS"/>
</dbReference>
<feature type="compositionally biased region" description="Basic and acidic residues" evidence="6">
    <location>
        <begin position="537"/>
        <end position="553"/>
    </location>
</feature>
<evidence type="ECO:0000256" key="3">
    <source>
        <dbReference type="ARBA" id="ARBA00022679"/>
    </source>
</evidence>
<dbReference type="GO" id="GO:0005634">
    <property type="term" value="C:nucleus"/>
    <property type="evidence" value="ECO:0007669"/>
    <property type="project" value="TreeGrafter"/>
</dbReference>
<feature type="region of interest" description="Disordered" evidence="6">
    <location>
        <begin position="534"/>
        <end position="553"/>
    </location>
</feature>
<dbReference type="GO" id="GO:0044027">
    <property type="term" value="P:negative regulation of gene expression via chromosomal CpG island methylation"/>
    <property type="evidence" value="ECO:0007669"/>
    <property type="project" value="TreeGrafter"/>
</dbReference>
<accession>A0A6A5ZEH5</accession>
<dbReference type="AlphaFoldDB" id="A0A6A5ZEH5"/>
<feature type="region of interest" description="Disordered" evidence="6">
    <location>
        <begin position="299"/>
        <end position="326"/>
    </location>
</feature>
<feature type="active site" evidence="5">
    <location>
        <position position="404"/>
    </location>
</feature>
<dbReference type="InterPro" id="IPR050390">
    <property type="entry name" value="C5-Methyltransferase"/>
</dbReference>
<feature type="compositionally biased region" description="Basic and acidic residues" evidence="6">
    <location>
        <begin position="704"/>
        <end position="717"/>
    </location>
</feature>
<proteinExistence type="inferred from homology"/>
<evidence type="ECO:0000256" key="5">
    <source>
        <dbReference type="PROSITE-ProRule" id="PRU01016"/>
    </source>
</evidence>
<organism evidence="7 8">
    <name type="scientific">Lophiotrema nucula</name>
    <dbReference type="NCBI Taxonomy" id="690887"/>
    <lineage>
        <taxon>Eukaryota</taxon>
        <taxon>Fungi</taxon>
        <taxon>Dikarya</taxon>
        <taxon>Ascomycota</taxon>
        <taxon>Pezizomycotina</taxon>
        <taxon>Dothideomycetes</taxon>
        <taxon>Pleosporomycetidae</taxon>
        <taxon>Pleosporales</taxon>
        <taxon>Lophiotremataceae</taxon>
        <taxon>Lophiotrema</taxon>
    </lineage>
</organism>
<feature type="region of interest" description="Disordered" evidence="6">
    <location>
        <begin position="650"/>
        <end position="750"/>
    </location>
</feature>
<name>A0A6A5ZEH5_9PLEO</name>
<dbReference type="EC" id="2.1.1.37" evidence="1"/>
<dbReference type="Gene3D" id="3.40.50.150">
    <property type="entry name" value="Vaccinia Virus protein VP39"/>
    <property type="match status" value="1"/>
</dbReference>
<keyword evidence="8" id="KW-1185">Reference proteome</keyword>
<dbReference type="InterPro" id="IPR029063">
    <property type="entry name" value="SAM-dependent_MTases_sf"/>
</dbReference>
<dbReference type="PRINTS" id="PR00105">
    <property type="entry name" value="C5METTRFRASE"/>
</dbReference>
<dbReference type="GO" id="GO:0032259">
    <property type="term" value="P:methylation"/>
    <property type="evidence" value="ECO:0007669"/>
    <property type="project" value="UniProtKB-KW"/>
</dbReference>
<dbReference type="InterPro" id="IPR001525">
    <property type="entry name" value="C5_MeTfrase"/>
</dbReference>
<keyword evidence="4 5" id="KW-0949">S-adenosyl-L-methionine</keyword>
<dbReference type="Pfam" id="PF00145">
    <property type="entry name" value="DNA_methylase"/>
    <property type="match status" value="1"/>
</dbReference>